<dbReference type="SUPFAM" id="SSF82771">
    <property type="entry name" value="GIY-YIG endonuclease"/>
    <property type="match status" value="1"/>
</dbReference>
<dbReference type="Gene3D" id="3.40.1440.10">
    <property type="entry name" value="GIY-YIG endonuclease"/>
    <property type="match status" value="1"/>
</dbReference>
<organism evidence="3">
    <name type="scientific">Clostridium paraputrificum</name>
    <dbReference type="NCBI Taxonomy" id="29363"/>
    <lineage>
        <taxon>Bacteria</taxon>
        <taxon>Bacillati</taxon>
        <taxon>Bacillota</taxon>
        <taxon>Clostridia</taxon>
        <taxon>Eubacteriales</taxon>
        <taxon>Clostridiaceae</taxon>
        <taxon>Clostridium</taxon>
    </lineage>
</organism>
<proteinExistence type="inferred from homology"/>
<dbReference type="PROSITE" id="PS50164">
    <property type="entry name" value="GIY_YIG"/>
    <property type="match status" value="1"/>
</dbReference>
<protein>
    <submittedName>
        <fullName evidence="3">GIY-YIG nuclease superfamily protein</fullName>
    </submittedName>
</protein>
<dbReference type="InterPro" id="IPR035901">
    <property type="entry name" value="GIY-YIG_endonuc_sf"/>
</dbReference>
<dbReference type="PANTHER" id="PTHR34477">
    <property type="entry name" value="UPF0213 PROTEIN YHBQ"/>
    <property type="match status" value="1"/>
</dbReference>
<dbReference type="PANTHER" id="PTHR34477:SF1">
    <property type="entry name" value="UPF0213 PROTEIN YHBQ"/>
    <property type="match status" value="1"/>
</dbReference>
<evidence type="ECO:0000313" key="3">
    <source>
        <dbReference type="EMBL" id="VYU64459.1"/>
    </source>
</evidence>
<sequence>MNYVYILKCGDDSLYTGWTNNLEKRFKDHCNGKGAKYTKGRGPLELVYYEEFEDKTMAMKREYAIKQLTRKQKEELILHGNKLGTFCNCI</sequence>
<feature type="domain" description="GIY-YIG" evidence="2">
    <location>
        <begin position="1"/>
        <end position="75"/>
    </location>
</feature>
<dbReference type="Pfam" id="PF01541">
    <property type="entry name" value="GIY-YIG"/>
    <property type="match status" value="1"/>
</dbReference>
<name>A0A6N3GL88_9CLOT</name>
<dbReference type="SMART" id="SM00465">
    <property type="entry name" value="GIYc"/>
    <property type="match status" value="1"/>
</dbReference>
<dbReference type="InterPro" id="IPR050190">
    <property type="entry name" value="UPF0213_domain"/>
</dbReference>
<evidence type="ECO:0000259" key="2">
    <source>
        <dbReference type="PROSITE" id="PS50164"/>
    </source>
</evidence>
<dbReference type="RefSeq" id="WP_156563066.1">
    <property type="nucleotide sequence ID" value="NZ_CACRTV010000085.1"/>
</dbReference>
<dbReference type="EMBL" id="CACRTV010000085">
    <property type="protein sequence ID" value="VYU64459.1"/>
    <property type="molecule type" value="Genomic_DNA"/>
</dbReference>
<accession>A0A6N3GL88</accession>
<comment type="similarity">
    <text evidence="1">Belongs to the UPF0213 family.</text>
</comment>
<dbReference type="InterPro" id="IPR000305">
    <property type="entry name" value="GIY-YIG_endonuc"/>
</dbReference>
<dbReference type="AlphaFoldDB" id="A0A6N3GL88"/>
<dbReference type="CDD" id="cd10456">
    <property type="entry name" value="GIY-YIG_UPF0213"/>
    <property type="match status" value="1"/>
</dbReference>
<gene>
    <name evidence="3" type="ORF">CPLFYP93_03132</name>
</gene>
<evidence type="ECO:0000256" key="1">
    <source>
        <dbReference type="ARBA" id="ARBA00007435"/>
    </source>
</evidence>
<reference evidence="3" key="1">
    <citation type="submission" date="2019-11" db="EMBL/GenBank/DDBJ databases">
        <authorList>
            <person name="Feng L."/>
        </authorList>
    </citation>
    <scope>NUCLEOTIDE SEQUENCE</scope>
    <source>
        <strain evidence="3">CParaputrificumLFYP93</strain>
    </source>
</reference>